<dbReference type="Gene3D" id="3.40.225.10">
    <property type="entry name" value="Class II aldolase/adducin N-terminal domain"/>
    <property type="match status" value="1"/>
</dbReference>
<dbReference type="InterPro" id="IPR036291">
    <property type="entry name" value="NAD(P)-bd_dom_sf"/>
</dbReference>
<dbReference type="Proteomes" id="UP000198588">
    <property type="component" value="Unassembled WGS sequence"/>
</dbReference>
<organism evidence="4 5">
    <name type="scientific">Mesorhizobium qingshengii</name>
    <dbReference type="NCBI Taxonomy" id="1165689"/>
    <lineage>
        <taxon>Bacteria</taxon>
        <taxon>Pseudomonadati</taxon>
        <taxon>Pseudomonadota</taxon>
        <taxon>Alphaproteobacteria</taxon>
        <taxon>Hyphomicrobiales</taxon>
        <taxon>Phyllobacteriaceae</taxon>
        <taxon>Mesorhizobium</taxon>
    </lineage>
</organism>
<name>A0A1G5YNL0_9HYPH</name>
<dbReference type="PANTHER" id="PTHR43669">
    <property type="entry name" value="5-KETO-D-GLUCONATE 5-REDUCTASE"/>
    <property type="match status" value="1"/>
</dbReference>
<dbReference type="PRINTS" id="PR00080">
    <property type="entry name" value="SDRFAMILY"/>
</dbReference>
<feature type="domain" description="Class II aldolase/adducin N-terminal" evidence="3">
    <location>
        <begin position="27"/>
        <end position="229"/>
    </location>
</feature>
<dbReference type="InterPro" id="IPR001303">
    <property type="entry name" value="Aldolase_II/adducin_N"/>
</dbReference>
<dbReference type="NCBIfam" id="TIGR02632">
    <property type="entry name" value="RhaD_aldol-ADH"/>
    <property type="match status" value="1"/>
</dbReference>
<dbReference type="AlphaFoldDB" id="A0A1G5YNL0"/>
<comment type="similarity">
    <text evidence="1">Belongs to the short-chain dehydrogenases/reductases (SDR) family.</text>
</comment>
<dbReference type="Pfam" id="PF13561">
    <property type="entry name" value="adh_short_C2"/>
    <property type="match status" value="1"/>
</dbReference>
<dbReference type="OrthoDB" id="9774430at2"/>
<dbReference type="RefSeq" id="WP_091579850.1">
    <property type="nucleotide sequence ID" value="NZ_FMXM01000010.1"/>
</dbReference>
<reference evidence="4 5" key="1">
    <citation type="submission" date="2016-10" db="EMBL/GenBank/DDBJ databases">
        <authorList>
            <person name="de Groot N.N."/>
        </authorList>
    </citation>
    <scope>NUCLEOTIDE SEQUENCE [LARGE SCALE GENOMIC DNA]</scope>
    <source>
        <strain evidence="4 5">CGMCC 1.12097</strain>
    </source>
</reference>
<dbReference type="SUPFAM" id="SSF51735">
    <property type="entry name" value="NAD(P)-binding Rossmann-fold domains"/>
    <property type="match status" value="1"/>
</dbReference>
<dbReference type="InterPro" id="IPR036409">
    <property type="entry name" value="Aldolase_II/adducin_N_sf"/>
</dbReference>
<evidence type="ECO:0000256" key="1">
    <source>
        <dbReference type="ARBA" id="ARBA00006484"/>
    </source>
</evidence>
<dbReference type="Gene3D" id="3.40.50.720">
    <property type="entry name" value="NAD(P)-binding Rossmann-like Domain"/>
    <property type="match status" value="1"/>
</dbReference>
<dbReference type="EMBL" id="FMXM01000010">
    <property type="protein sequence ID" value="SDA84053.1"/>
    <property type="molecule type" value="Genomic_DNA"/>
</dbReference>
<dbReference type="NCBIfam" id="NF006189">
    <property type="entry name" value="PRK08324.1-3"/>
    <property type="match status" value="1"/>
</dbReference>
<dbReference type="FunFam" id="3.40.50.720:FF:000084">
    <property type="entry name" value="Short-chain dehydrogenase reductase"/>
    <property type="match status" value="1"/>
</dbReference>
<protein>
    <submittedName>
        <fullName evidence="4">Rhamnulose-1-phosphate aldolase/alcohol dehydrogenase</fullName>
    </submittedName>
</protein>
<keyword evidence="2" id="KW-0560">Oxidoreductase</keyword>
<dbReference type="InterPro" id="IPR013454">
    <property type="entry name" value="Bifunc_RhaD/ADH"/>
</dbReference>
<dbReference type="PRINTS" id="PR00081">
    <property type="entry name" value="GDHRDH"/>
</dbReference>
<dbReference type="GO" id="GO:0016491">
    <property type="term" value="F:oxidoreductase activity"/>
    <property type="evidence" value="ECO:0007669"/>
    <property type="project" value="UniProtKB-KW"/>
</dbReference>
<evidence type="ECO:0000259" key="3">
    <source>
        <dbReference type="SMART" id="SM01007"/>
    </source>
</evidence>
<accession>A0A1G5YNL0</accession>
<gene>
    <name evidence="4" type="ORF">SAMN02927914_03530</name>
</gene>
<evidence type="ECO:0000313" key="4">
    <source>
        <dbReference type="EMBL" id="SDA84053.1"/>
    </source>
</evidence>
<dbReference type="CDD" id="cd08943">
    <property type="entry name" value="R1PA_ADH_SDR_c"/>
    <property type="match status" value="1"/>
</dbReference>
<evidence type="ECO:0000256" key="2">
    <source>
        <dbReference type="ARBA" id="ARBA00023002"/>
    </source>
</evidence>
<proteinExistence type="inferred from homology"/>
<dbReference type="Pfam" id="PF00596">
    <property type="entry name" value="Aldolase_II"/>
    <property type="match status" value="1"/>
</dbReference>
<dbReference type="PANTHER" id="PTHR43669:SF8">
    <property type="entry name" value="SHORT-CHAIN TYPE DEHYDROGENASE_REDUCTASE-RELATED"/>
    <property type="match status" value="1"/>
</dbReference>
<evidence type="ECO:0000313" key="5">
    <source>
        <dbReference type="Proteomes" id="UP000198588"/>
    </source>
</evidence>
<dbReference type="SMART" id="SM01007">
    <property type="entry name" value="Aldolase_II"/>
    <property type="match status" value="1"/>
</dbReference>
<sequence>MLDKRTGARLANLWDEAKAQAMSEPERLVYRSNVLGSDKRVTNYGGGNTSSKIWQKDPLSGENVEVLWVKGSGGDSASIKLDGFATLYMDKLRALKGLYRGLAHEDEMVGFLPHCTFNLNPRAASIDTPLHAFVPKPFVDHMHPDAIIAIAAAKDSKALTREIFGDAIGWLPWKRPGFELGLWLEKFCLEHPTAKGVILESHGLFTWGDTPRECYETTISVINQAIEWFERRSEGLPIFGGEVVKSLDVAARRAIAAKLMPRIRGLISEKSHKLGHFDDQHAVLEFVNSRDLRPLAALGTSCPDHFLRTKIRPLVIEFDPAKPDVDAVIARLADDIAAYRVGYQAYYDSCKHADSPAIRDPNAVVYLMPGVGMFTFAGDKATARISGEFYVNAINVMRGASTVSSYVGLPAQEAFDIEYWQLEDLKLQRMPKPKALAGQIALVTGGAGGIGRATANRLLREGACVVLADIDEAALASANDELAKTYGKDFVRPVVINVTSEDQVISGFAEMAVEFGGIDILVSNAGLASSAPIEETTLALWNKNMDILSTGYFLVSREAFRLFRVQKIGGNVVFVASKNGLAASPNAAAYCTAKAAEIHLARCLALEGAEAQIRVNVVNPDAVLRGSKIWTGEWKEQRAAAYKMSTDDLEEHYRSRSMLKRSVFPEDIAEAIYFFASDMSAKSTGNIINVDAGNAQSFTR</sequence>
<dbReference type="SUPFAM" id="SSF53639">
    <property type="entry name" value="AraD/HMP-PK domain-like"/>
    <property type="match status" value="1"/>
</dbReference>
<dbReference type="STRING" id="1165689.SAMN02927914_03530"/>
<dbReference type="InterPro" id="IPR002347">
    <property type="entry name" value="SDR_fam"/>
</dbReference>